<dbReference type="HAMAP" id="MF_00003">
    <property type="entry name" value="RbfA"/>
    <property type="match status" value="1"/>
</dbReference>
<dbReference type="SUPFAM" id="SSF89919">
    <property type="entry name" value="Ribosome-binding factor A, RbfA"/>
    <property type="match status" value="1"/>
</dbReference>
<comment type="similarity">
    <text evidence="1">Belongs to the RbfA family.</text>
</comment>
<comment type="function">
    <text evidence="1">One of several proteins that assist in the late maturation steps of the functional core of the 30S ribosomal subunit. Associates with free 30S ribosomal subunits (but not with 30S subunits that are part of 70S ribosomes or polysomes). Required for efficient processing of 16S rRNA. May interact with the 5'-terminal helix region of 16S rRNA.</text>
</comment>
<dbReference type="RefSeq" id="WP_017378107.1">
    <property type="nucleotide sequence ID" value="NZ_CP012508.1"/>
</dbReference>
<dbReference type="OrthoDB" id="307788at2"/>
<evidence type="ECO:0000256" key="1">
    <source>
        <dbReference type="HAMAP-Rule" id="MF_00003"/>
    </source>
</evidence>
<protein>
    <recommendedName>
        <fullName evidence="1">Ribosome-binding factor A</fullName>
    </recommendedName>
</protein>
<dbReference type="NCBIfam" id="TIGR00082">
    <property type="entry name" value="rbfA"/>
    <property type="match status" value="1"/>
</dbReference>
<proteinExistence type="inferred from homology"/>
<dbReference type="EMBL" id="CP012508">
    <property type="protein sequence ID" value="ALB24091.1"/>
    <property type="molecule type" value="Genomic_DNA"/>
</dbReference>
<reference evidence="2 3" key="1">
    <citation type="journal article" date="2014" name="Genome Announc.">
        <title>Comparative Genome Analysis of Two Isolates of the Fish Pathogen Piscirickettsia salmonis from Different Hosts Reveals Major Differences in Virulence-Associated Secretion Systems.</title>
        <authorList>
            <person name="Bohle H."/>
            <person name="Henriquez P."/>
            <person name="Grothusen H."/>
            <person name="Navas E."/>
            <person name="Sandoval A."/>
            <person name="Bustamante F."/>
            <person name="Bustos P."/>
            <person name="Mancilla M."/>
        </authorList>
    </citation>
    <scope>NUCLEOTIDE SEQUENCE [LARGE SCALE GENOMIC DNA]</scope>
    <source>
        <strain evidence="3">B1-32597</strain>
    </source>
</reference>
<dbReference type="AlphaFoldDB" id="A0A1L6TF23"/>
<dbReference type="GO" id="GO:0005829">
    <property type="term" value="C:cytosol"/>
    <property type="evidence" value="ECO:0007669"/>
    <property type="project" value="TreeGrafter"/>
</dbReference>
<dbReference type="InterPro" id="IPR023799">
    <property type="entry name" value="RbfA_dom_sf"/>
</dbReference>
<keyword evidence="1" id="KW-0690">Ribosome biogenesis</keyword>
<accession>A0A1L6TF23</accession>
<dbReference type="InterPro" id="IPR020053">
    <property type="entry name" value="Ribosome-bd_factorA_CS"/>
</dbReference>
<organism evidence="2 3">
    <name type="scientific">Piscirickettsia salmonis</name>
    <dbReference type="NCBI Taxonomy" id="1238"/>
    <lineage>
        <taxon>Bacteria</taxon>
        <taxon>Pseudomonadati</taxon>
        <taxon>Pseudomonadota</taxon>
        <taxon>Gammaproteobacteria</taxon>
        <taxon>Thiotrichales</taxon>
        <taxon>Piscirickettsiaceae</taxon>
        <taxon>Piscirickettsia</taxon>
    </lineage>
</organism>
<dbReference type="GO" id="GO:0030490">
    <property type="term" value="P:maturation of SSU-rRNA"/>
    <property type="evidence" value="ECO:0007669"/>
    <property type="project" value="UniProtKB-UniRule"/>
</dbReference>
<dbReference type="InterPro" id="IPR000238">
    <property type="entry name" value="RbfA"/>
</dbReference>
<sequence length="117" mass="13270">MKEYSRTQRITDQMQKELAELLQQEMKDPRIGMITVSGVDVSKDLAHAKVYVTMMEEAEAREEALVVLQKAAGFLRSMLAKRMNLRATPKLRFEYDGSTEQGNALSALINKALYDKS</sequence>
<dbReference type="InterPro" id="IPR015946">
    <property type="entry name" value="KH_dom-like_a/b"/>
</dbReference>
<gene>
    <name evidence="1" type="primary">rbfA</name>
    <name evidence="2" type="ORF">KU39_2916</name>
</gene>
<comment type="subunit">
    <text evidence="1">Monomer. Binds 30S ribosomal subunits, but not 50S ribosomal subunits or 70S ribosomes.</text>
</comment>
<dbReference type="Pfam" id="PF02033">
    <property type="entry name" value="RBFA"/>
    <property type="match status" value="1"/>
</dbReference>
<comment type="subcellular location">
    <subcellularLocation>
        <location evidence="1">Cytoplasm</location>
    </subcellularLocation>
</comment>
<keyword evidence="1" id="KW-0963">Cytoplasm</keyword>
<dbReference type="GO" id="GO:0043024">
    <property type="term" value="F:ribosomal small subunit binding"/>
    <property type="evidence" value="ECO:0007669"/>
    <property type="project" value="TreeGrafter"/>
</dbReference>
<evidence type="ECO:0000313" key="3">
    <source>
        <dbReference type="Proteomes" id="UP000029558"/>
    </source>
</evidence>
<dbReference type="PROSITE" id="PS01319">
    <property type="entry name" value="RBFA"/>
    <property type="match status" value="1"/>
</dbReference>
<dbReference type="Proteomes" id="UP000029558">
    <property type="component" value="Chromosome"/>
</dbReference>
<evidence type="ECO:0000313" key="2">
    <source>
        <dbReference type="EMBL" id="ALB24091.1"/>
    </source>
</evidence>
<dbReference type="Gene3D" id="3.30.300.20">
    <property type="match status" value="1"/>
</dbReference>
<dbReference type="PANTHER" id="PTHR33515">
    <property type="entry name" value="RIBOSOME-BINDING FACTOR A, CHLOROPLASTIC-RELATED"/>
    <property type="match status" value="1"/>
</dbReference>
<dbReference type="PANTHER" id="PTHR33515:SF1">
    <property type="entry name" value="RIBOSOME-BINDING FACTOR A, CHLOROPLASTIC-RELATED"/>
    <property type="match status" value="1"/>
</dbReference>
<name>A0A1L6TF23_PISSA</name>